<dbReference type="AlphaFoldDB" id="C7GCR1"/>
<comment type="caution">
    <text evidence="2">The sequence shown here is derived from an EMBL/GenBank/DDBJ whole genome shotgun (WGS) entry which is preliminary data.</text>
</comment>
<feature type="transmembrane region" description="Helical" evidence="1">
    <location>
        <begin position="20"/>
        <end position="45"/>
    </location>
</feature>
<protein>
    <submittedName>
        <fullName evidence="2">Uncharacterized protein</fullName>
    </submittedName>
</protein>
<accession>C7GCR1</accession>
<proteinExistence type="predicted"/>
<dbReference type="Proteomes" id="UP000004828">
    <property type="component" value="Unassembled WGS sequence"/>
</dbReference>
<organism evidence="2 3">
    <name type="scientific">Roseburia intestinalis L1-82</name>
    <dbReference type="NCBI Taxonomy" id="536231"/>
    <lineage>
        <taxon>Bacteria</taxon>
        <taxon>Bacillati</taxon>
        <taxon>Bacillota</taxon>
        <taxon>Clostridia</taxon>
        <taxon>Lachnospirales</taxon>
        <taxon>Lachnospiraceae</taxon>
        <taxon>Roseburia</taxon>
    </lineage>
</organism>
<name>C7GCR1_9FIRM</name>
<sequence length="48" mass="5825">MSIFCQSQILHSCFGNFIQFLFIFFVSFFIFLELNISFVYSYFIFTLN</sequence>
<evidence type="ECO:0000256" key="1">
    <source>
        <dbReference type="SAM" id="Phobius"/>
    </source>
</evidence>
<keyword evidence="1" id="KW-0812">Transmembrane</keyword>
<evidence type="ECO:0000313" key="2">
    <source>
        <dbReference type="EMBL" id="EEV00412.1"/>
    </source>
</evidence>
<keyword evidence="1" id="KW-1133">Transmembrane helix</keyword>
<reference evidence="2 3" key="1">
    <citation type="submission" date="2009-08" db="EMBL/GenBank/DDBJ databases">
        <authorList>
            <person name="Weinstock G."/>
            <person name="Sodergren E."/>
            <person name="Clifton S."/>
            <person name="Fulton L."/>
            <person name="Fulton B."/>
            <person name="Courtney L."/>
            <person name="Fronick C."/>
            <person name="Harrison M."/>
            <person name="Strong C."/>
            <person name="Farmer C."/>
            <person name="Delahaunty K."/>
            <person name="Markovic C."/>
            <person name="Hall O."/>
            <person name="Minx P."/>
            <person name="Tomlinson C."/>
            <person name="Mitreva M."/>
            <person name="Nelson J."/>
            <person name="Hou S."/>
            <person name="Wollam A."/>
            <person name="Pepin K.H."/>
            <person name="Johnson M."/>
            <person name="Bhonagiri V."/>
            <person name="Nash W.E."/>
            <person name="Warren W."/>
            <person name="Chinwalla A."/>
            <person name="Mardis E.R."/>
            <person name="Wilson R.K."/>
        </authorList>
    </citation>
    <scope>NUCLEOTIDE SEQUENCE [LARGE SCALE GENOMIC DNA]</scope>
    <source>
        <strain evidence="2 3">L1-82</strain>
    </source>
</reference>
<gene>
    <name evidence="2" type="ORF">ROSINTL182_07698</name>
</gene>
<dbReference type="HOGENOM" id="CLU_3157363_0_0_9"/>
<dbReference type="EMBL" id="ABYJ02000124">
    <property type="protein sequence ID" value="EEV00412.1"/>
    <property type="molecule type" value="Genomic_DNA"/>
</dbReference>
<evidence type="ECO:0000313" key="3">
    <source>
        <dbReference type="Proteomes" id="UP000004828"/>
    </source>
</evidence>
<keyword evidence="1" id="KW-0472">Membrane</keyword>